<feature type="binding site" description="axial binding residue" evidence="15">
    <location>
        <position position="222"/>
    </location>
    <ligand>
        <name>heme b</name>
        <dbReference type="ChEBI" id="CHEBI:60344"/>
        <label>b566</label>
    </ligand>
    <ligandPart>
        <name>Fe</name>
        <dbReference type="ChEBI" id="CHEBI:18248"/>
    </ligandPart>
</feature>
<dbReference type="PIRSF" id="PIRSF038885">
    <property type="entry name" value="COB"/>
    <property type="match status" value="1"/>
</dbReference>
<organism evidence="20 21">
    <name type="scientific">Cognatilysobacter bugurensis</name>
    <dbReference type="NCBI Taxonomy" id="543356"/>
    <lineage>
        <taxon>Bacteria</taxon>
        <taxon>Pseudomonadati</taxon>
        <taxon>Pseudomonadota</taxon>
        <taxon>Gammaproteobacteria</taxon>
        <taxon>Lysobacterales</taxon>
        <taxon>Lysobacteraceae</taxon>
        <taxon>Cognatilysobacter</taxon>
    </lineage>
</organism>
<feature type="transmembrane region" description="Helical" evidence="17">
    <location>
        <begin position="136"/>
        <end position="158"/>
    </location>
</feature>
<feature type="binding site" description="axial binding residue" evidence="15">
    <location>
        <position position="120"/>
    </location>
    <ligand>
        <name>heme b</name>
        <dbReference type="ChEBI" id="CHEBI:60344"/>
        <label>b566</label>
    </ligand>
    <ligandPart>
        <name>Fe</name>
        <dbReference type="ChEBI" id="CHEBI:18248"/>
    </ligandPart>
</feature>
<dbReference type="GO" id="GO:0016491">
    <property type="term" value="F:oxidoreductase activity"/>
    <property type="evidence" value="ECO:0007669"/>
    <property type="project" value="InterPro"/>
</dbReference>
<evidence type="ECO:0000256" key="15">
    <source>
        <dbReference type="PIRSR" id="PIRSR038885-2"/>
    </source>
</evidence>
<evidence type="ECO:0000256" key="9">
    <source>
        <dbReference type="ARBA" id="ARBA00022723"/>
    </source>
</evidence>
<dbReference type="PROSITE" id="PS51002">
    <property type="entry name" value="CYTB_NTER"/>
    <property type="match status" value="1"/>
</dbReference>
<feature type="transmembrane region" description="Helical" evidence="17">
    <location>
        <begin position="330"/>
        <end position="350"/>
    </location>
</feature>
<keyword evidence="6 15" id="KW-0349">Heme</keyword>
<comment type="function">
    <text evidence="1 16">Component of the ubiquinol-cytochrome c reductase complex (complex III or cytochrome b-c1 complex), which is a respiratory chain that generates an electrochemical potential coupled to ATP synthesis.</text>
</comment>
<evidence type="ECO:0000256" key="8">
    <source>
        <dbReference type="ARBA" id="ARBA00022692"/>
    </source>
</evidence>
<feature type="transmembrane region" description="Helical" evidence="17">
    <location>
        <begin position="203"/>
        <end position="223"/>
    </location>
</feature>
<keyword evidence="10 16" id="KW-0249">Electron transport</keyword>
<evidence type="ECO:0000256" key="14">
    <source>
        <dbReference type="PIRSR" id="PIRSR038885-1"/>
    </source>
</evidence>
<dbReference type="PANTHER" id="PTHR19271:SF16">
    <property type="entry name" value="CYTOCHROME B"/>
    <property type="match status" value="1"/>
</dbReference>
<dbReference type="InterPro" id="IPR005797">
    <property type="entry name" value="Cyt_b/b6_N"/>
</dbReference>
<comment type="similarity">
    <text evidence="16">Belongs to the cytochrome b family.</text>
</comment>
<accession>A0A918W855</accession>
<keyword evidence="9 15" id="KW-0479">Metal-binding</keyword>
<feature type="transmembrane region" description="Helical" evidence="17">
    <location>
        <begin position="110"/>
        <end position="130"/>
    </location>
</feature>
<dbReference type="EMBL" id="BMYD01000001">
    <property type="protein sequence ID" value="GHA76417.1"/>
    <property type="molecule type" value="Genomic_DNA"/>
</dbReference>
<evidence type="ECO:0000256" key="16">
    <source>
        <dbReference type="RuleBase" id="RU003385"/>
    </source>
</evidence>
<keyword evidence="11 17" id="KW-1133">Transmembrane helix</keyword>
<evidence type="ECO:0000256" key="4">
    <source>
        <dbReference type="ARBA" id="ARBA00013531"/>
    </source>
</evidence>
<protein>
    <recommendedName>
        <fullName evidence="4 16">Cytochrome b</fullName>
    </recommendedName>
</protein>
<dbReference type="Pfam" id="PF00032">
    <property type="entry name" value="Cytochrom_B_C"/>
    <property type="match status" value="1"/>
</dbReference>
<dbReference type="GO" id="GO:0008121">
    <property type="term" value="F:quinol-cytochrome-c reductase activity"/>
    <property type="evidence" value="ECO:0007669"/>
    <property type="project" value="InterPro"/>
</dbReference>
<dbReference type="InterPro" id="IPR027387">
    <property type="entry name" value="Cytb/b6-like_sf"/>
</dbReference>
<feature type="binding site" description="axial binding residue" evidence="15">
    <location>
        <position position="207"/>
    </location>
    <ligand>
        <name>heme b</name>
        <dbReference type="ChEBI" id="CHEBI:60344"/>
        <label>b562</label>
    </ligand>
    <ligandPart>
        <name>Fe</name>
        <dbReference type="ChEBI" id="CHEBI:18248"/>
    </ligandPart>
</feature>
<dbReference type="GO" id="GO:0045275">
    <property type="term" value="C:respiratory chain complex III"/>
    <property type="evidence" value="ECO:0007669"/>
    <property type="project" value="InterPro"/>
</dbReference>
<comment type="cofactor">
    <cofactor evidence="15">
        <name>heme</name>
        <dbReference type="ChEBI" id="CHEBI:30413"/>
    </cofactor>
    <text evidence="15">Binds 2 heme groups non-covalently.</text>
</comment>
<sequence length="429" mass="48430">MATANDKRQAPNDAATGLINGVLNWVHDRAPGVLPAYKKHMSEYFAPKNFNVWYYFGSLAMLVLVNQIVTGIFLTMHFKPSAAEAFASVEYIMRDVEWGWLIRYMHSTGASLFFIVVYLHMFRGLMYGSYQKPRELVWVLGMLIYLVLMAEAFMGYVLPWGQMSFWGAKVIISLFGAIPVIGNGLTEWIMGDYLPGDATLGRFFALHVIALPLVLLLLVVLHLGALHEVGSNNPDGVDIKYGPKGNRWSPTAPTDGIPFHPYYTMKDLFGVGFFLTLAAFIIFFTPAFGGWFLEHDNFTEANRLVTPEHIKPVWYYTPYYAMLRVIPNKLGGVIVMFAAIAILFAVPWLDKSKVRSHRYRGPITKAMLALLVVSFVWLGKIGAGPGTDPVETIIGRVLTFLYFAFFITMPFWTRIDRTKPVPERVTTHD</sequence>
<dbReference type="GO" id="GO:0046872">
    <property type="term" value="F:metal ion binding"/>
    <property type="evidence" value="ECO:0007669"/>
    <property type="project" value="UniProtKB-KW"/>
</dbReference>
<feature type="transmembrane region" description="Helical" evidence="17">
    <location>
        <begin position="170"/>
        <end position="191"/>
    </location>
</feature>
<feature type="transmembrane region" description="Helical" evidence="17">
    <location>
        <begin position="52"/>
        <end position="74"/>
    </location>
</feature>
<keyword evidence="5 16" id="KW-0813">Transport</keyword>
<dbReference type="Proteomes" id="UP000646426">
    <property type="component" value="Unassembled WGS sequence"/>
</dbReference>
<comment type="cofactor">
    <cofactor evidence="16">
        <name>heme b</name>
        <dbReference type="ChEBI" id="CHEBI:60344"/>
    </cofactor>
    <text evidence="16">Binds 2 heme groups non-covalently.</text>
</comment>
<feature type="transmembrane region" description="Helical" evidence="17">
    <location>
        <begin position="268"/>
        <end position="293"/>
    </location>
</feature>
<feature type="binding site" evidence="14">
    <location>
        <position position="227"/>
    </location>
    <ligand>
        <name>a ubiquinone</name>
        <dbReference type="ChEBI" id="CHEBI:16389"/>
    </ligand>
</feature>
<proteinExistence type="inferred from homology"/>
<feature type="binding site" description="axial binding residue" evidence="15">
    <location>
        <position position="106"/>
    </location>
    <ligand>
        <name>heme b</name>
        <dbReference type="ChEBI" id="CHEBI:60344"/>
        <label>b562</label>
    </ligand>
    <ligandPart>
        <name>Fe</name>
        <dbReference type="ChEBI" id="CHEBI:18248"/>
    </ligandPart>
</feature>
<dbReference type="InterPro" id="IPR016174">
    <property type="entry name" value="Di-haem_cyt_TM"/>
</dbReference>
<evidence type="ECO:0000313" key="20">
    <source>
        <dbReference type="EMBL" id="GHA76417.1"/>
    </source>
</evidence>
<dbReference type="AlphaFoldDB" id="A0A918W855"/>
<evidence type="ECO:0000256" key="6">
    <source>
        <dbReference type="ARBA" id="ARBA00022617"/>
    </source>
</evidence>
<evidence type="ECO:0000313" key="21">
    <source>
        <dbReference type="Proteomes" id="UP000646426"/>
    </source>
</evidence>
<dbReference type="RefSeq" id="WP_189454264.1">
    <property type="nucleotide sequence ID" value="NZ_BMYD01000001.1"/>
</dbReference>
<evidence type="ECO:0000256" key="7">
    <source>
        <dbReference type="ARBA" id="ARBA00022660"/>
    </source>
</evidence>
<evidence type="ECO:0000256" key="5">
    <source>
        <dbReference type="ARBA" id="ARBA00022448"/>
    </source>
</evidence>
<feature type="domain" description="Cytochrome b/b6 C-terminal region profile" evidence="19">
    <location>
        <begin position="249"/>
        <end position="423"/>
    </location>
</feature>
<comment type="caution">
    <text evidence="20">The sequence shown here is derived from an EMBL/GenBank/DDBJ whole genome shotgun (WGS) entry which is preliminary data.</text>
</comment>
<dbReference type="FunFam" id="1.20.810.10:FF:000004">
    <property type="entry name" value="Cytochrome b"/>
    <property type="match status" value="1"/>
</dbReference>
<keyword evidence="13 17" id="KW-0472">Membrane</keyword>
<evidence type="ECO:0000256" key="13">
    <source>
        <dbReference type="ARBA" id="ARBA00023136"/>
    </source>
</evidence>
<dbReference type="SUPFAM" id="SSF81648">
    <property type="entry name" value="a domain/subunit of cytochrome bc1 complex (Ubiquinol-cytochrome c reductase)"/>
    <property type="match status" value="1"/>
</dbReference>
<evidence type="ECO:0000256" key="1">
    <source>
        <dbReference type="ARBA" id="ARBA00002444"/>
    </source>
</evidence>
<evidence type="ECO:0000256" key="17">
    <source>
        <dbReference type="SAM" id="Phobius"/>
    </source>
</evidence>
<reference evidence="20" key="1">
    <citation type="journal article" date="2014" name="Int. J. Syst. Evol. Microbiol.">
        <title>Complete genome sequence of Corynebacterium casei LMG S-19264T (=DSM 44701T), isolated from a smear-ripened cheese.</title>
        <authorList>
            <consortium name="US DOE Joint Genome Institute (JGI-PGF)"/>
            <person name="Walter F."/>
            <person name="Albersmeier A."/>
            <person name="Kalinowski J."/>
            <person name="Ruckert C."/>
        </authorList>
    </citation>
    <scope>NUCLEOTIDE SEQUENCE</scope>
    <source>
        <strain evidence="20">KCTC 23077</strain>
    </source>
</reference>
<evidence type="ECO:0000256" key="10">
    <source>
        <dbReference type="ARBA" id="ARBA00022982"/>
    </source>
</evidence>
<dbReference type="InterPro" id="IPR005798">
    <property type="entry name" value="Cyt_b/b6_C"/>
</dbReference>
<keyword evidence="8 16" id="KW-0812">Transmembrane</keyword>
<gene>
    <name evidence="20" type="primary">petB</name>
    <name evidence="20" type="ORF">GCM10007067_12060</name>
</gene>
<keyword evidence="7 16" id="KW-0679">Respiratory chain</keyword>
<evidence type="ECO:0000256" key="12">
    <source>
        <dbReference type="ARBA" id="ARBA00023004"/>
    </source>
</evidence>
<evidence type="ECO:0000259" key="18">
    <source>
        <dbReference type="PROSITE" id="PS51002"/>
    </source>
</evidence>
<feature type="domain" description="Cytochrome b/b6 N-terminal region profile" evidence="18">
    <location>
        <begin position="22"/>
        <end position="235"/>
    </location>
</feature>
<dbReference type="GO" id="GO:0022904">
    <property type="term" value="P:respiratory electron transport chain"/>
    <property type="evidence" value="ECO:0007669"/>
    <property type="project" value="InterPro"/>
</dbReference>
<keyword evidence="12 15" id="KW-0408">Iron</keyword>
<comment type="subunit">
    <text evidence="3 16">The main subunits of complex b-c1 are: cytochrome b, cytochrome c1 and the Rieske protein.</text>
</comment>
<dbReference type="SUPFAM" id="SSF81342">
    <property type="entry name" value="Transmembrane di-heme cytochromes"/>
    <property type="match status" value="1"/>
</dbReference>
<evidence type="ECO:0000256" key="3">
    <source>
        <dbReference type="ARBA" id="ARBA00011649"/>
    </source>
</evidence>
<dbReference type="Gene3D" id="1.20.810.10">
    <property type="entry name" value="Cytochrome Bc1 Complex, Chain C"/>
    <property type="match status" value="1"/>
</dbReference>
<dbReference type="InterPro" id="IPR030689">
    <property type="entry name" value="Cytochrome_b"/>
</dbReference>
<evidence type="ECO:0000256" key="11">
    <source>
        <dbReference type="ARBA" id="ARBA00022989"/>
    </source>
</evidence>
<dbReference type="CDD" id="cd00284">
    <property type="entry name" value="Cytochrome_b_N"/>
    <property type="match status" value="1"/>
</dbReference>
<reference evidence="20" key="2">
    <citation type="submission" date="2020-09" db="EMBL/GenBank/DDBJ databases">
        <authorList>
            <person name="Sun Q."/>
            <person name="Kim S."/>
        </authorList>
    </citation>
    <scope>NUCLEOTIDE SEQUENCE</scope>
    <source>
        <strain evidence="20">KCTC 23077</strain>
    </source>
</reference>
<comment type="subcellular location">
    <subcellularLocation>
        <location evidence="2">Membrane</location>
        <topology evidence="2">Multi-pass membrane protein</topology>
    </subcellularLocation>
</comment>
<dbReference type="PANTHER" id="PTHR19271">
    <property type="entry name" value="CYTOCHROME B"/>
    <property type="match status" value="1"/>
</dbReference>
<dbReference type="PROSITE" id="PS51003">
    <property type="entry name" value="CYTB_CTER"/>
    <property type="match status" value="1"/>
</dbReference>
<evidence type="ECO:0000256" key="2">
    <source>
        <dbReference type="ARBA" id="ARBA00004141"/>
    </source>
</evidence>
<dbReference type="Pfam" id="PF00033">
    <property type="entry name" value="Cytochrome_B"/>
    <property type="match status" value="1"/>
</dbReference>
<dbReference type="InterPro" id="IPR036150">
    <property type="entry name" value="Cyt_b/b6_C_sf"/>
</dbReference>
<name>A0A918W855_9GAMM</name>
<feature type="transmembrane region" description="Helical" evidence="17">
    <location>
        <begin position="393"/>
        <end position="412"/>
    </location>
</feature>
<keyword evidence="21" id="KW-1185">Reference proteome</keyword>
<evidence type="ECO:0000259" key="19">
    <source>
        <dbReference type="PROSITE" id="PS51003"/>
    </source>
</evidence>
<dbReference type="InterPro" id="IPR048259">
    <property type="entry name" value="Cytochrome_b_N_euk/bac"/>
</dbReference>
<feature type="transmembrane region" description="Helical" evidence="17">
    <location>
        <begin position="362"/>
        <end position="381"/>
    </location>
</feature>